<evidence type="ECO:0000313" key="1">
    <source>
        <dbReference type="EMBL" id="ELQ74770.1"/>
    </source>
</evidence>
<dbReference type="VEuPathDB" id="MicrosporidiaDB:THOM_2299"/>
<feature type="non-terminal residue" evidence="1">
    <location>
        <position position="1"/>
    </location>
</feature>
<organism evidence="1 2">
    <name type="scientific">Trachipleistophora hominis</name>
    <name type="common">Microsporidian parasite</name>
    <dbReference type="NCBI Taxonomy" id="72359"/>
    <lineage>
        <taxon>Eukaryota</taxon>
        <taxon>Fungi</taxon>
        <taxon>Fungi incertae sedis</taxon>
        <taxon>Microsporidia</taxon>
        <taxon>Pleistophoridae</taxon>
        <taxon>Trachipleistophora</taxon>
    </lineage>
</organism>
<dbReference type="AlphaFoldDB" id="L7JTZ1"/>
<protein>
    <submittedName>
        <fullName evidence="1">Uncharacterized protein</fullName>
    </submittedName>
</protein>
<dbReference type="Proteomes" id="UP000011185">
    <property type="component" value="Unassembled WGS sequence"/>
</dbReference>
<name>L7JTZ1_TRAHO</name>
<reference evidence="1 2" key="1">
    <citation type="journal article" date="2012" name="PLoS Pathog.">
        <title>The genome of the obligate intracellular parasite Trachipleistophora hominis: new insights into microsporidian genome dynamics and reductive evolution.</title>
        <authorList>
            <person name="Heinz E."/>
            <person name="Williams T.A."/>
            <person name="Nakjang S."/>
            <person name="Noel C.J."/>
            <person name="Swan D.C."/>
            <person name="Goldberg A.V."/>
            <person name="Harris S.R."/>
            <person name="Weinmaier T."/>
            <person name="Markert S."/>
            <person name="Becher D."/>
            <person name="Bernhardt J."/>
            <person name="Dagan T."/>
            <person name="Hacker C."/>
            <person name="Lucocq J.M."/>
            <person name="Schweder T."/>
            <person name="Rattei T."/>
            <person name="Hall N."/>
            <person name="Hirt R.P."/>
            <person name="Embley T.M."/>
        </authorList>
    </citation>
    <scope>NUCLEOTIDE SEQUENCE [LARGE SCALE GENOMIC DNA]</scope>
</reference>
<dbReference type="InParanoid" id="L7JTZ1"/>
<gene>
    <name evidence="1" type="ORF">THOM_2299</name>
</gene>
<proteinExistence type="predicted"/>
<dbReference type="HOGENOM" id="CLU_3056296_0_0_1"/>
<sequence length="54" mass="6461">VAIDSWFMKEINMPAYRTFPEKKGLLQRLDMQIIAYVVPLAQKYSEVFFFSDFH</sequence>
<dbReference type="EMBL" id="JH994024">
    <property type="protein sequence ID" value="ELQ74770.1"/>
    <property type="molecule type" value="Genomic_DNA"/>
</dbReference>
<keyword evidence="2" id="KW-1185">Reference proteome</keyword>
<accession>L7JTZ1</accession>
<evidence type="ECO:0000313" key="2">
    <source>
        <dbReference type="Proteomes" id="UP000011185"/>
    </source>
</evidence>